<evidence type="ECO:0000313" key="3">
    <source>
        <dbReference type="Proteomes" id="UP000237271"/>
    </source>
</evidence>
<dbReference type="AlphaFoldDB" id="A0A2P4YUT3"/>
<organism evidence="2 3">
    <name type="scientific">Phytophthora palmivora</name>
    <dbReference type="NCBI Taxonomy" id="4796"/>
    <lineage>
        <taxon>Eukaryota</taxon>
        <taxon>Sar</taxon>
        <taxon>Stramenopiles</taxon>
        <taxon>Oomycota</taxon>
        <taxon>Peronosporomycetes</taxon>
        <taxon>Peronosporales</taxon>
        <taxon>Peronosporaceae</taxon>
        <taxon>Phytophthora</taxon>
    </lineage>
</organism>
<dbReference type="OrthoDB" id="104984at2759"/>
<sequence length="401" mass="44702">MRRGKERWTHADDKRLGRALLAVFANQGDVVVLSDNCALWKRVQLRYQGLVAAEQAIVPDITAAPRSARSLHTRWARGIRPDIVLFASLVDKLHKAGKKPAKAIKQAVKLFREERSETNAAAVRQYVHDRQRPPTPTGDSETDSSRPKLKFESFHFRHCYDILRSNPQFIEALLEQCKANGDGGSRKRRRVEGPDDDEYSSSTSDDSDTADSHEDEEHEMMLQAPPVNRFQVAKVGAISSQQMPTMSWETHHVAANGIQRADPPARTLVHPPNATPHGSGSVIITFEDANDDLEVPRLECDRAVANEYVRLRTQTLQEDRRLKLLAELRGVVTTISQLAQQLAWNGVASAALAARTGAVCPALDEDVLRDIAFFRHEKQRLKQAIVALDGGVVNMTSSTFK</sequence>
<dbReference type="EMBL" id="NCKW01000052">
    <property type="protein sequence ID" value="POM81567.1"/>
    <property type="molecule type" value="Genomic_DNA"/>
</dbReference>
<name>A0A2P4YUT3_9STRA</name>
<proteinExistence type="predicted"/>
<evidence type="ECO:0000256" key="1">
    <source>
        <dbReference type="SAM" id="MobiDB-lite"/>
    </source>
</evidence>
<gene>
    <name evidence="2" type="ORF">PHPALM_443</name>
</gene>
<protein>
    <submittedName>
        <fullName evidence="2">Uncharacterized protein</fullName>
    </submittedName>
</protein>
<feature type="region of interest" description="Disordered" evidence="1">
    <location>
        <begin position="179"/>
        <end position="226"/>
    </location>
</feature>
<dbReference type="Proteomes" id="UP000237271">
    <property type="component" value="Unassembled WGS sequence"/>
</dbReference>
<feature type="compositionally biased region" description="Acidic residues" evidence="1">
    <location>
        <begin position="194"/>
        <end position="218"/>
    </location>
</feature>
<reference evidence="2 3" key="1">
    <citation type="journal article" date="2017" name="Genome Biol. Evol.">
        <title>Phytophthora megakarya and P. palmivora, closely related causal agents of cacao black pod rot, underwent increases in genome sizes and gene numbers by different mechanisms.</title>
        <authorList>
            <person name="Ali S.S."/>
            <person name="Shao J."/>
            <person name="Lary D.J."/>
            <person name="Kronmiller B."/>
            <person name="Shen D."/>
            <person name="Strem M.D."/>
            <person name="Amoako-Attah I."/>
            <person name="Akrofi A.Y."/>
            <person name="Begoude B.A."/>
            <person name="Ten Hoopen G.M."/>
            <person name="Coulibaly K."/>
            <person name="Kebe B.I."/>
            <person name="Melnick R.L."/>
            <person name="Guiltinan M.J."/>
            <person name="Tyler B.M."/>
            <person name="Meinhardt L.W."/>
            <person name="Bailey B.A."/>
        </authorList>
    </citation>
    <scope>NUCLEOTIDE SEQUENCE [LARGE SCALE GENOMIC DNA]</scope>
    <source>
        <strain evidence="3">sbr112.9</strain>
    </source>
</reference>
<feature type="region of interest" description="Disordered" evidence="1">
    <location>
        <begin position="123"/>
        <end position="146"/>
    </location>
</feature>
<comment type="caution">
    <text evidence="2">The sequence shown here is derived from an EMBL/GenBank/DDBJ whole genome shotgun (WGS) entry which is preliminary data.</text>
</comment>
<accession>A0A2P4YUT3</accession>
<evidence type="ECO:0000313" key="2">
    <source>
        <dbReference type="EMBL" id="POM81567.1"/>
    </source>
</evidence>
<keyword evidence="3" id="KW-1185">Reference proteome</keyword>